<dbReference type="EMBL" id="JACAZH010000002">
    <property type="protein sequence ID" value="KAF7375639.1"/>
    <property type="molecule type" value="Genomic_DNA"/>
</dbReference>
<evidence type="ECO:0000313" key="1">
    <source>
        <dbReference type="EMBL" id="KAF7375639.1"/>
    </source>
</evidence>
<accession>A0A8H7DHI6</accession>
<reference evidence="1" key="1">
    <citation type="submission" date="2020-05" db="EMBL/GenBank/DDBJ databases">
        <title>Mycena genomes resolve the evolution of fungal bioluminescence.</title>
        <authorList>
            <person name="Tsai I.J."/>
        </authorList>
    </citation>
    <scope>NUCLEOTIDE SEQUENCE</scope>
    <source>
        <strain evidence="1">160909Yilan</strain>
    </source>
</reference>
<keyword evidence="2" id="KW-1185">Reference proteome</keyword>
<sequence>MDLSSGAAYRRMQGSSSDMQRCSLLDSGGLEALPCRLAQFGIKWESSLLSPICNWCLYLPQCITWLRLVAGTWVFVASSDNYVSKVSCWDLTLVSRGSEGPLSEAYLPGQVETGRLEVQDSGVVLALGLGPEFSAVHVISLRKHSGGHAFSELGRIEGSSHVLMLSGNLIECAVRIIPGLDITGRRFFPTL</sequence>
<dbReference type="AlphaFoldDB" id="A0A8H7DHI6"/>
<gene>
    <name evidence="1" type="ORF">MSAN_00453000</name>
</gene>
<comment type="caution">
    <text evidence="1">The sequence shown here is derived from an EMBL/GenBank/DDBJ whole genome shotgun (WGS) entry which is preliminary data.</text>
</comment>
<protein>
    <submittedName>
        <fullName evidence="1">F-box domain-containing protein</fullName>
    </submittedName>
</protein>
<evidence type="ECO:0000313" key="2">
    <source>
        <dbReference type="Proteomes" id="UP000623467"/>
    </source>
</evidence>
<proteinExistence type="predicted"/>
<organism evidence="1 2">
    <name type="scientific">Mycena sanguinolenta</name>
    <dbReference type="NCBI Taxonomy" id="230812"/>
    <lineage>
        <taxon>Eukaryota</taxon>
        <taxon>Fungi</taxon>
        <taxon>Dikarya</taxon>
        <taxon>Basidiomycota</taxon>
        <taxon>Agaricomycotina</taxon>
        <taxon>Agaricomycetes</taxon>
        <taxon>Agaricomycetidae</taxon>
        <taxon>Agaricales</taxon>
        <taxon>Marasmiineae</taxon>
        <taxon>Mycenaceae</taxon>
        <taxon>Mycena</taxon>
    </lineage>
</organism>
<dbReference type="OrthoDB" id="2786194at2759"/>
<dbReference type="Proteomes" id="UP000623467">
    <property type="component" value="Unassembled WGS sequence"/>
</dbReference>
<name>A0A8H7DHI6_9AGAR</name>